<keyword evidence="1" id="KW-1133">Transmembrane helix</keyword>
<proteinExistence type="predicted"/>
<organism evidence="2 3">
    <name type="scientific">Paraglomus brasilianum</name>
    <dbReference type="NCBI Taxonomy" id="144538"/>
    <lineage>
        <taxon>Eukaryota</taxon>
        <taxon>Fungi</taxon>
        <taxon>Fungi incertae sedis</taxon>
        <taxon>Mucoromycota</taxon>
        <taxon>Glomeromycotina</taxon>
        <taxon>Glomeromycetes</taxon>
        <taxon>Paraglomerales</taxon>
        <taxon>Paraglomeraceae</taxon>
        <taxon>Paraglomus</taxon>
    </lineage>
</organism>
<gene>
    <name evidence="2" type="ORF">PBRASI_LOCUS3067</name>
</gene>
<comment type="caution">
    <text evidence="2">The sequence shown here is derived from an EMBL/GenBank/DDBJ whole genome shotgun (WGS) entry which is preliminary data.</text>
</comment>
<name>A0A9N8ZX54_9GLOM</name>
<feature type="non-terminal residue" evidence="2">
    <location>
        <position position="1"/>
    </location>
</feature>
<feature type="transmembrane region" description="Helical" evidence="1">
    <location>
        <begin position="83"/>
        <end position="114"/>
    </location>
</feature>
<dbReference type="OrthoDB" id="6132759at2759"/>
<protein>
    <submittedName>
        <fullName evidence="2">5071_t:CDS:1</fullName>
    </submittedName>
</protein>
<evidence type="ECO:0000313" key="3">
    <source>
        <dbReference type="Proteomes" id="UP000789739"/>
    </source>
</evidence>
<evidence type="ECO:0000256" key="1">
    <source>
        <dbReference type="SAM" id="Phobius"/>
    </source>
</evidence>
<keyword evidence="3" id="KW-1185">Reference proteome</keyword>
<accession>A0A9N8ZX54</accession>
<feature type="transmembrane region" description="Helical" evidence="1">
    <location>
        <begin position="44"/>
        <end position="63"/>
    </location>
</feature>
<dbReference type="AlphaFoldDB" id="A0A9N8ZX54"/>
<dbReference type="EMBL" id="CAJVPI010000263">
    <property type="protein sequence ID" value="CAG8510135.1"/>
    <property type="molecule type" value="Genomic_DNA"/>
</dbReference>
<feature type="transmembrane region" description="Helical" evidence="1">
    <location>
        <begin position="12"/>
        <end position="32"/>
    </location>
</feature>
<sequence length="172" mass="18779">VLALKNIDVLRVFLIGDLVAAATMPSVMLGLADSLYFLNWFDSLIGSISGLLGIFIFGTIFYGNAKDGINLLQLPDGLYVDDYSVLGAFIVAPVAAVLMTFGSFAARTGILYAWAKYKREEFKFPEKKPLDSRKYAGEEFTMAVEDSLQKDIIISDTTANTTNVPSSSNLIK</sequence>
<dbReference type="Proteomes" id="UP000789739">
    <property type="component" value="Unassembled WGS sequence"/>
</dbReference>
<evidence type="ECO:0000313" key="2">
    <source>
        <dbReference type="EMBL" id="CAG8510135.1"/>
    </source>
</evidence>
<keyword evidence="1" id="KW-0472">Membrane</keyword>
<reference evidence="2" key="1">
    <citation type="submission" date="2021-06" db="EMBL/GenBank/DDBJ databases">
        <authorList>
            <person name="Kallberg Y."/>
            <person name="Tangrot J."/>
            <person name="Rosling A."/>
        </authorList>
    </citation>
    <scope>NUCLEOTIDE SEQUENCE</scope>
    <source>
        <strain evidence="2">BR232B</strain>
    </source>
</reference>
<keyword evidence="1" id="KW-0812">Transmembrane</keyword>